<gene>
    <name evidence="9" type="ORF">AN277_0205635</name>
</gene>
<dbReference type="AlphaFoldDB" id="A0A147E6S6"/>
<sequence>MPAPGLGTQPVRAVDLRLLSAAAAAWTAALLAPGHQPRALLAAAGICAAGALVGAGLLIPAAIGRRRGPRTRGAVPEDPGDGGRAGRSPRSGPRGLLPRARAVLGALVIAAVGAGLVLTSAGLQARDPVALALAEAARASTDGESGTDAESSVDGAATGAGQTPASSAETNPAETAVRLVARVAEDPREVEGRFGSRWAVPTTVLAVQRGPTGETAAGSAAVTLWFGADPTARLAEAGTAPVLLAGVVSAGRGGEPQISVAAVIGPADPDHAGSGGASSGSADRTGARPGILERARERTEARARDLLAPDTAALVLGMAYGDDESLSEPTAEDMKTAGLTHLTAVSGSNVAIVLLLGVHAVRWTRCPRAVTLLAGIAAAGAYLLLVGPDPSILRATVMGVLGGISVAAGRGGSSGAALWVSTVVLLTVDPSLGADAGFVLSVAATAGIILQGPAVCRLLCGVAWRWLAEALAISIVASLWCAPYLVHLSGFWGPWTVPANVLAAPAVPLGTVCGLLAVCSSGVGPLADPLLLGAGVCARWIEAVAHGIGQAPAARVPTGDGPGAVVLAGLFAGLAAVALQLADPARRATMKELPDSLRASLAAEEEGPPCPRAAAAPRPSRPPGAAWNRPP</sequence>
<comment type="caution">
    <text evidence="9">The sequence shown here is derived from an EMBL/GenBank/DDBJ whole genome shotgun (WGS) entry which is preliminary data.</text>
</comment>
<keyword evidence="5 7" id="KW-0472">Membrane</keyword>
<accession>A0A147E6S6</accession>
<feature type="transmembrane region" description="Helical" evidence="7">
    <location>
        <begin position="338"/>
        <end position="357"/>
    </location>
</feature>
<feature type="transmembrane region" description="Helical" evidence="7">
    <location>
        <begin position="438"/>
        <end position="459"/>
    </location>
</feature>
<feature type="region of interest" description="Disordered" evidence="6">
    <location>
        <begin position="596"/>
        <end position="631"/>
    </location>
</feature>
<dbReference type="InterPro" id="IPR004477">
    <property type="entry name" value="ComEC_N"/>
</dbReference>
<evidence type="ECO:0000256" key="2">
    <source>
        <dbReference type="ARBA" id="ARBA00022475"/>
    </source>
</evidence>
<evidence type="ECO:0000256" key="4">
    <source>
        <dbReference type="ARBA" id="ARBA00022989"/>
    </source>
</evidence>
<keyword evidence="2" id="KW-1003">Cell membrane</keyword>
<dbReference type="PANTHER" id="PTHR30619:SF7">
    <property type="entry name" value="BETA-LACTAMASE DOMAIN PROTEIN"/>
    <property type="match status" value="1"/>
</dbReference>
<dbReference type="PATRIC" id="fig|37923.10.peg.1753"/>
<evidence type="ECO:0000256" key="7">
    <source>
        <dbReference type="SAM" id="Phobius"/>
    </source>
</evidence>
<feature type="domain" description="ComEC/Rec2-related protein" evidence="8">
    <location>
        <begin position="318"/>
        <end position="579"/>
    </location>
</feature>
<feature type="transmembrane region" description="Helical" evidence="7">
    <location>
        <begin position="466"/>
        <end position="485"/>
    </location>
</feature>
<comment type="subcellular location">
    <subcellularLocation>
        <location evidence="1">Cell membrane</location>
        <topology evidence="1">Multi-pass membrane protein</topology>
    </subcellularLocation>
</comment>
<dbReference type="EMBL" id="LJBJ02000009">
    <property type="protein sequence ID" value="OAX51969.1"/>
    <property type="molecule type" value="Genomic_DNA"/>
</dbReference>
<keyword evidence="10" id="KW-1185">Reference proteome</keyword>
<name>A0A147E6S6_9MICC</name>
<feature type="region of interest" description="Disordered" evidence="6">
    <location>
        <begin position="138"/>
        <end position="173"/>
    </location>
</feature>
<organism evidence="9 10">
    <name type="scientific">Rothia kristinae</name>
    <dbReference type="NCBI Taxonomy" id="37923"/>
    <lineage>
        <taxon>Bacteria</taxon>
        <taxon>Bacillati</taxon>
        <taxon>Actinomycetota</taxon>
        <taxon>Actinomycetes</taxon>
        <taxon>Micrococcales</taxon>
        <taxon>Micrococcaceae</taxon>
        <taxon>Rothia</taxon>
    </lineage>
</organism>
<dbReference type="Pfam" id="PF03772">
    <property type="entry name" value="Competence"/>
    <property type="match status" value="1"/>
</dbReference>
<keyword evidence="4 7" id="KW-1133">Transmembrane helix</keyword>
<evidence type="ECO:0000256" key="1">
    <source>
        <dbReference type="ARBA" id="ARBA00004651"/>
    </source>
</evidence>
<evidence type="ECO:0000256" key="3">
    <source>
        <dbReference type="ARBA" id="ARBA00022692"/>
    </source>
</evidence>
<feature type="compositionally biased region" description="Low complexity" evidence="6">
    <location>
        <begin position="86"/>
        <end position="96"/>
    </location>
</feature>
<feature type="transmembrane region" description="Helical" evidence="7">
    <location>
        <begin position="561"/>
        <end position="582"/>
    </location>
</feature>
<dbReference type="PANTHER" id="PTHR30619">
    <property type="entry name" value="DNA INTERNALIZATION/COMPETENCE PROTEIN COMEC/REC2"/>
    <property type="match status" value="1"/>
</dbReference>
<keyword evidence="3 7" id="KW-0812">Transmembrane</keyword>
<feature type="transmembrane region" description="Helical" evidence="7">
    <location>
        <begin position="40"/>
        <end position="63"/>
    </location>
</feature>
<protein>
    <recommendedName>
        <fullName evidence="8">ComEC/Rec2-related protein domain-containing protein</fullName>
    </recommendedName>
</protein>
<feature type="compositionally biased region" description="Polar residues" evidence="6">
    <location>
        <begin position="160"/>
        <end position="173"/>
    </location>
</feature>
<reference evidence="9" key="1">
    <citation type="submission" date="2016-06" db="EMBL/GenBank/DDBJ databases">
        <title>Identification of putative biosynthetic pathways for the production of bioactive secondary metabolites by the marine actinomycete Kocuria kristinae RUTW2-3.</title>
        <authorList>
            <person name="Waterworth S.C."/>
            <person name="Walmsley T.A."/>
            <person name="Matongo T."/>
            <person name="Davies-Coleman M.T."/>
            <person name="Dorrington R.A."/>
        </authorList>
    </citation>
    <scope>NUCLEOTIDE SEQUENCE [LARGE SCALE GENOMIC DNA]</scope>
    <source>
        <strain evidence="9">RUTW2-3</strain>
    </source>
</reference>
<evidence type="ECO:0000313" key="10">
    <source>
        <dbReference type="Proteomes" id="UP000053171"/>
    </source>
</evidence>
<feature type="compositionally biased region" description="Low complexity" evidence="6">
    <location>
        <begin position="612"/>
        <end position="631"/>
    </location>
</feature>
<evidence type="ECO:0000256" key="6">
    <source>
        <dbReference type="SAM" id="MobiDB-lite"/>
    </source>
</evidence>
<dbReference type="Proteomes" id="UP000053171">
    <property type="component" value="Unassembled WGS sequence"/>
</dbReference>
<dbReference type="NCBIfam" id="TIGR00360">
    <property type="entry name" value="ComEC_N-term"/>
    <property type="match status" value="1"/>
</dbReference>
<feature type="region of interest" description="Disordered" evidence="6">
    <location>
        <begin position="266"/>
        <end position="289"/>
    </location>
</feature>
<proteinExistence type="predicted"/>
<feature type="transmembrane region" description="Helical" evidence="7">
    <location>
        <begin position="102"/>
        <end position="123"/>
    </location>
</feature>
<dbReference type="RefSeq" id="WP_058731238.1">
    <property type="nucleotide sequence ID" value="NZ_LDRD01000077.1"/>
</dbReference>
<feature type="transmembrane region" description="Helical" evidence="7">
    <location>
        <begin position="369"/>
        <end position="386"/>
    </location>
</feature>
<dbReference type="InterPro" id="IPR052159">
    <property type="entry name" value="Competence_DNA_uptake"/>
</dbReference>
<evidence type="ECO:0000259" key="8">
    <source>
        <dbReference type="Pfam" id="PF03772"/>
    </source>
</evidence>
<feature type="region of interest" description="Disordered" evidence="6">
    <location>
        <begin position="67"/>
        <end position="96"/>
    </location>
</feature>
<evidence type="ECO:0000313" key="9">
    <source>
        <dbReference type="EMBL" id="OAX51969.1"/>
    </source>
</evidence>
<dbReference type="GO" id="GO:0005886">
    <property type="term" value="C:plasma membrane"/>
    <property type="evidence" value="ECO:0007669"/>
    <property type="project" value="UniProtKB-SubCell"/>
</dbReference>
<evidence type="ECO:0000256" key="5">
    <source>
        <dbReference type="ARBA" id="ARBA00023136"/>
    </source>
</evidence>